<evidence type="ECO:0000313" key="10">
    <source>
        <dbReference type="Proteomes" id="UP000823941"/>
    </source>
</evidence>
<dbReference type="PANTHER" id="PTHR42643">
    <property type="entry name" value="IONOTROPIC RECEPTOR 20A-RELATED"/>
    <property type="match status" value="1"/>
</dbReference>
<dbReference type="PANTHER" id="PTHR42643:SF40">
    <property type="entry name" value="IONOTROPIC RECEPTOR 41A-RELATED"/>
    <property type="match status" value="1"/>
</dbReference>
<evidence type="ECO:0008006" key="11">
    <source>
        <dbReference type="Google" id="ProtNLM"/>
    </source>
</evidence>
<keyword evidence="6" id="KW-0675">Receptor</keyword>
<evidence type="ECO:0000256" key="2">
    <source>
        <dbReference type="ARBA" id="ARBA00022475"/>
    </source>
</evidence>
<evidence type="ECO:0000313" key="9">
    <source>
        <dbReference type="EMBL" id="KAG7298540.1"/>
    </source>
</evidence>
<evidence type="ECO:0000256" key="5">
    <source>
        <dbReference type="ARBA" id="ARBA00023136"/>
    </source>
</evidence>
<gene>
    <name evidence="9" type="ORF">JYU34_018180</name>
</gene>
<evidence type="ECO:0000256" key="6">
    <source>
        <dbReference type="ARBA" id="ARBA00023170"/>
    </source>
</evidence>
<dbReference type="SUPFAM" id="SSF53850">
    <property type="entry name" value="Periplasmic binding protein-like II"/>
    <property type="match status" value="1"/>
</dbReference>
<feature type="transmembrane region" description="Helical" evidence="8">
    <location>
        <begin position="29"/>
        <end position="54"/>
    </location>
</feature>
<accession>A0ABQ7PZX0</accession>
<evidence type="ECO:0000256" key="1">
    <source>
        <dbReference type="ARBA" id="ARBA00004651"/>
    </source>
</evidence>
<name>A0ABQ7PZX0_PLUXY</name>
<evidence type="ECO:0000256" key="4">
    <source>
        <dbReference type="ARBA" id="ARBA00022989"/>
    </source>
</evidence>
<keyword evidence="5 8" id="KW-0472">Membrane</keyword>
<comment type="caution">
    <text evidence="9">The sequence shown here is derived from an EMBL/GenBank/DDBJ whole genome shotgun (WGS) entry which is preliminary data.</text>
</comment>
<protein>
    <recommendedName>
        <fullName evidence="11">Ionotropic glutamate receptor C-terminal domain-containing protein</fullName>
    </recommendedName>
</protein>
<dbReference type="InterPro" id="IPR052192">
    <property type="entry name" value="Insect_Ionotropic_Sensory_Rcpt"/>
</dbReference>
<feature type="transmembrane region" description="Helical" evidence="8">
    <location>
        <begin position="85"/>
        <end position="109"/>
    </location>
</feature>
<dbReference type="Proteomes" id="UP000823941">
    <property type="component" value="Chromosome 24"/>
</dbReference>
<evidence type="ECO:0000256" key="7">
    <source>
        <dbReference type="ARBA" id="ARBA00023180"/>
    </source>
</evidence>
<dbReference type="EMBL" id="JAHIBW010000024">
    <property type="protein sequence ID" value="KAG7298540.1"/>
    <property type="molecule type" value="Genomic_DNA"/>
</dbReference>
<keyword evidence="7" id="KW-0325">Glycoprotein</keyword>
<keyword evidence="10" id="KW-1185">Reference proteome</keyword>
<organism evidence="9 10">
    <name type="scientific">Plutella xylostella</name>
    <name type="common">Diamondback moth</name>
    <name type="synonym">Plutella maculipennis</name>
    <dbReference type="NCBI Taxonomy" id="51655"/>
    <lineage>
        <taxon>Eukaryota</taxon>
        <taxon>Metazoa</taxon>
        <taxon>Ecdysozoa</taxon>
        <taxon>Arthropoda</taxon>
        <taxon>Hexapoda</taxon>
        <taxon>Insecta</taxon>
        <taxon>Pterygota</taxon>
        <taxon>Neoptera</taxon>
        <taxon>Endopterygota</taxon>
        <taxon>Lepidoptera</taxon>
        <taxon>Glossata</taxon>
        <taxon>Ditrysia</taxon>
        <taxon>Yponomeutoidea</taxon>
        <taxon>Plutellidae</taxon>
        <taxon>Plutella</taxon>
    </lineage>
</organism>
<keyword evidence="2" id="KW-1003">Cell membrane</keyword>
<proteinExistence type="predicted"/>
<evidence type="ECO:0000256" key="8">
    <source>
        <dbReference type="SAM" id="Phobius"/>
    </source>
</evidence>
<dbReference type="Gene3D" id="1.10.287.70">
    <property type="match status" value="1"/>
</dbReference>
<keyword evidence="3 8" id="KW-0812">Transmembrane</keyword>
<keyword evidence="4 8" id="KW-1133">Transmembrane helix</keyword>
<reference evidence="9 10" key="1">
    <citation type="submission" date="2021-06" db="EMBL/GenBank/DDBJ databases">
        <title>A haploid diamondback moth (Plutella xylostella L.) genome assembly resolves 31 chromosomes and identifies a diamide resistance mutation.</title>
        <authorList>
            <person name="Ward C.M."/>
            <person name="Perry K.D."/>
            <person name="Baker G."/>
            <person name="Powis K."/>
            <person name="Heckel D.G."/>
            <person name="Baxter S.W."/>
        </authorList>
    </citation>
    <scope>NUCLEOTIDE SEQUENCE [LARGE SCALE GENOMIC DNA]</scope>
    <source>
        <strain evidence="9 10">LV</strain>
        <tissue evidence="9">Single pupa</tissue>
    </source>
</reference>
<evidence type="ECO:0000256" key="3">
    <source>
        <dbReference type="ARBA" id="ARBA00022692"/>
    </source>
</evidence>
<comment type="subcellular location">
    <subcellularLocation>
        <location evidence="1">Cell membrane</location>
        <topology evidence="1">Multi-pass membrane protein</topology>
    </subcellularLocation>
</comment>
<sequence>MDMSAYTFRISIRNMAPKPRLLSRWELPILAFSYSLWLVTWFSLLYAWLALVLAQRGSTEDAWLTVWGIMLAQPCKLRSDWRSQLVLLGPVVTGLVINAAYSAGLSSLFTVPNYEKSIDTVEDLLDSGLEWGAPDGAWVYSISSSKDVKFIRIVDKFRLLSPADIKARAENKSIALSLEILPADCIAIGGGQDIATDILSQYQLLVEDLYFGLSTVAARKNSPYMEKLNGRILRLLETGFLLAWDSQISLKYQDMKVTMAVKFSRIHDPPTTSPLNLIAIGNKREDIWQHKPRDNYHRKVGTTAFLGFRAPDTTQFHSSPPSRHYCISPQIGVRNS</sequence>